<evidence type="ECO:0000256" key="1">
    <source>
        <dbReference type="SAM" id="MobiDB-lite"/>
    </source>
</evidence>
<feature type="region of interest" description="Disordered" evidence="1">
    <location>
        <begin position="131"/>
        <end position="150"/>
    </location>
</feature>
<name>A0A0N4WRD2_HAEPC</name>
<organism evidence="3">
    <name type="scientific">Haemonchus placei</name>
    <name type="common">Barber's pole worm</name>
    <dbReference type="NCBI Taxonomy" id="6290"/>
    <lineage>
        <taxon>Eukaryota</taxon>
        <taxon>Metazoa</taxon>
        <taxon>Ecdysozoa</taxon>
        <taxon>Nematoda</taxon>
        <taxon>Chromadorea</taxon>
        <taxon>Rhabditida</taxon>
        <taxon>Rhabditina</taxon>
        <taxon>Rhabditomorpha</taxon>
        <taxon>Strongyloidea</taxon>
        <taxon>Trichostrongylidae</taxon>
        <taxon>Haemonchus</taxon>
    </lineage>
</organism>
<dbReference type="InterPro" id="IPR002619">
    <property type="entry name" value="CX"/>
</dbReference>
<dbReference type="Pfam" id="PF01705">
    <property type="entry name" value="CX"/>
    <property type="match status" value="1"/>
</dbReference>
<evidence type="ECO:0000313" key="3">
    <source>
        <dbReference type="WBParaSite" id="HPLM_0001404301-mRNA-1"/>
    </source>
</evidence>
<accession>A0A0N4WRD2</accession>
<dbReference type="PANTHER" id="PTHR47520:SF8">
    <property type="entry name" value="CX DOMAIN-CONTAINING PROTEIN"/>
    <property type="match status" value="1"/>
</dbReference>
<dbReference type="AlphaFoldDB" id="A0A0N4WRD2"/>
<dbReference type="WBParaSite" id="HPLM_0001404301-mRNA-1">
    <property type="protein sequence ID" value="HPLM_0001404301-mRNA-1"/>
    <property type="gene ID" value="HPLM_0001404301"/>
</dbReference>
<dbReference type="OMA" id="QITWACR"/>
<reference evidence="3" key="1">
    <citation type="submission" date="2017-02" db="UniProtKB">
        <authorList>
            <consortium name="WormBaseParasite"/>
        </authorList>
    </citation>
    <scope>IDENTIFICATION</scope>
</reference>
<evidence type="ECO:0000259" key="2">
    <source>
        <dbReference type="Pfam" id="PF01705"/>
    </source>
</evidence>
<sequence>LIIVVYSGQPGGFNPSAGGGFHPQPNQGGFHPNQGGFQPNQGGFRPQPNAGGFHPQGGFQGGFHPNQGGFRPGSGLGSSSSSSAFKTALVGGALGAVGGLVAYEAGKAIIKSATQPPFLLLIKLQLNPTTTTTTSAPVTDADGSTTTAAPTTMNPNQVLNNLQFADGSRPKTISWGCKRGVEVCCGTDCCPAPVSNNNAAPGAGGSVGGGGAAGVALG</sequence>
<feature type="region of interest" description="Disordered" evidence="1">
    <location>
        <begin position="16"/>
        <end position="78"/>
    </location>
</feature>
<protein>
    <submittedName>
        <fullName evidence="3">CX domain-containing protein</fullName>
    </submittedName>
</protein>
<feature type="compositionally biased region" description="Low complexity" evidence="1">
    <location>
        <begin position="32"/>
        <end position="53"/>
    </location>
</feature>
<dbReference type="PANTHER" id="PTHR47520">
    <property type="entry name" value="CX DOMAIN-CONTAINING PROTEIN-RELATED"/>
    <property type="match status" value="1"/>
</dbReference>
<feature type="domain" description="CX" evidence="2">
    <location>
        <begin position="155"/>
        <end position="190"/>
    </location>
</feature>
<proteinExistence type="predicted"/>